<dbReference type="PIRSF" id="PIRSF011489">
    <property type="entry name" value="DUF479"/>
    <property type="match status" value="1"/>
</dbReference>
<evidence type="ECO:0000256" key="1">
    <source>
        <dbReference type="ARBA" id="ARBA00022516"/>
    </source>
</evidence>
<protein>
    <submittedName>
        <fullName evidence="5">ACP phosphodiesterase</fullName>
    </submittedName>
</protein>
<reference evidence="6" key="1">
    <citation type="submission" date="2023-07" db="EMBL/GenBank/DDBJ databases">
        <title>Study on multiphase classification of strain Alteromonas salexigens isolated from the Yellow Sea.</title>
        <authorList>
            <person name="Sun L."/>
        </authorList>
    </citation>
    <scope>NUCLEOTIDE SEQUENCE [LARGE SCALE GENOMIC DNA]</scope>
    <source>
        <strain evidence="6">ASW11-19</strain>
    </source>
</reference>
<name>A0ABT2VRI3_9ALTE</name>
<keyword evidence="6" id="KW-1185">Reference proteome</keyword>
<sequence>MNYLAHLYLAQPTSDSYYGNLLGDFRQGGLPGATTDAVLAGVQNHLLVDKFTDSHPLVRDARRQFSRRTRKFSGVALDVMFDHYLITAWSQHHAMPFAEFKRLAYARLSEKLPVMPPVMQQRVSAIITQDWFEHYASLDGTLQAISNIARRVRFANEFATITDELATNDRELRETFAAFFPELVAEVNQQALEHAHRD</sequence>
<organism evidence="5 6">
    <name type="scientific">Alteromonas salexigens</name>
    <dbReference type="NCBI Taxonomy" id="2982530"/>
    <lineage>
        <taxon>Bacteria</taxon>
        <taxon>Pseudomonadati</taxon>
        <taxon>Pseudomonadota</taxon>
        <taxon>Gammaproteobacteria</taxon>
        <taxon>Alteromonadales</taxon>
        <taxon>Alteromonadaceae</taxon>
        <taxon>Alteromonas/Salinimonas group</taxon>
        <taxon>Alteromonas</taxon>
    </lineage>
</organism>
<accession>A0ABT2VRI3</accession>
<evidence type="ECO:0000256" key="2">
    <source>
        <dbReference type="ARBA" id="ARBA00022801"/>
    </source>
</evidence>
<keyword evidence="4" id="KW-0275">Fatty acid biosynthesis</keyword>
<keyword evidence="3" id="KW-0443">Lipid metabolism</keyword>
<dbReference type="InterPro" id="IPR007431">
    <property type="entry name" value="ACP_PD"/>
</dbReference>
<evidence type="ECO:0000313" key="5">
    <source>
        <dbReference type="EMBL" id="MCU7555918.1"/>
    </source>
</evidence>
<dbReference type="RefSeq" id="WP_262996058.1">
    <property type="nucleotide sequence ID" value="NZ_JAOTJC010000013.1"/>
</dbReference>
<proteinExistence type="predicted"/>
<dbReference type="Pfam" id="PF04336">
    <property type="entry name" value="ACP_PD"/>
    <property type="match status" value="1"/>
</dbReference>
<evidence type="ECO:0000256" key="3">
    <source>
        <dbReference type="ARBA" id="ARBA00023098"/>
    </source>
</evidence>
<dbReference type="PANTHER" id="PTHR38764:SF1">
    <property type="entry name" value="ACYL CARRIER PROTEIN PHOSPHODIESTERASE"/>
    <property type="match status" value="1"/>
</dbReference>
<keyword evidence="4" id="KW-0276">Fatty acid metabolism</keyword>
<evidence type="ECO:0000256" key="4">
    <source>
        <dbReference type="ARBA" id="ARBA00023160"/>
    </source>
</evidence>
<keyword evidence="1" id="KW-0444">Lipid biosynthesis</keyword>
<dbReference type="EMBL" id="JAOTJC010000013">
    <property type="protein sequence ID" value="MCU7555918.1"/>
    <property type="molecule type" value="Genomic_DNA"/>
</dbReference>
<evidence type="ECO:0000313" key="6">
    <source>
        <dbReference type="Proteomes" id="UP001209257"/>
    </source>
</evidence>
<keyword evidence="2" id="KW-0378">Hydrolase</keyword>
<dbReference type="Proteomes" id="UP001209257">
    <property type="component" value="Unassembled WGS sequence"/>
</dbReference>
<gene>
    <name evidence="5" type="ORF">OCL06_15115</name>
</gene>
<comment type="caution">
    <text evidence="5">The sequence shown here is derived from an EMBL/GenBank/DDBJ whole genome shotgun (WGS) entry which is preliminary data.</text>
</comment>
<dbReference type="PANTHER" id="PTHR38764">
    <property type="entry name" value="ACYL CARRIER PROTEIN PHOSPHODIESTERASE"/>
    <property type="match status" value="1"/>
</dbReference>